<keyword evidence="5" id="KW-0813">Transport</keyword>
<evidence type="ECO:0000256" key="9">
    <source>
        <dbReference type="ARBA" id="ARBA00023004"/>
    </source>
</evidence>
<keyword evidence="7" id="KW-0809">Transit peptide</keyword>
<evidence type="ECO:0000256" key="4">
    <source>
        <dbReference type="ARBA" id="ARBA00022434"/>
    </source>
</evidence>
<dbReference type="PANTHER" id="PTHR16821">
    <property type="entry name" value="FRATAXIN"/>
    <property type="match status" value="1"/>
</dbReference>
<dbReference type="CDD" id="cd00503">
    <property type="entry name" value="Frataxin"/>
    <property type="match status" value="1"/>
</dbReference>
<gene>
    <name evidence="13" type="primary">101890248</name>
</gene>
<evidence type="ECO:0000256" key="6">
    <source>
        <dbReference type="ARBA" id="ARBA00022496"/>
    </source>
</evidence>
<dbReference type="AlphaFoldDB" id="A0A1I8MED0"/>
<reference evidence="13" key="1">
    <citation type="submission" date="2020-05" db="UniProtKB">
        <authorList>
            <consortium name="EnsemblMetazoa"/>
        </authorList>
    </citation>
    <scope>IDENTIFICATION</scope>
    <source>
        <strain evidence="13">Aabys</strain>
    </source>
</reference>
<dbReference type="EnsemblMetazoa" id="MDOA004030-RA">
    <property type="protein sequence ID" value="MDOA004030-PA"/>
    <property type="gene ID" value="MDOA004030"/>
</dbReference>
<evidence type="ECO:0000256" key="7">
    <source>
        <dbReference type="ARBA" id="ARBA00022946"/>
    </source>
</evidence>
<comment type="subcellular location">
    <subcellularLocation>
        <location evidence="1">Mitochondrion</location>
    </subcellularLocation>
</comment>
<evidence type="ECO:0000256" key="5">
    <source>
        <dbReference type="ARBA" id="ARBA00022448"/>
    </source>
</evidence>
<accession>A0A1I8MED0</accession>
<evidence type="ECO:0000313" key="13">
    <source>
        <dbReference type="EnsemblMetazoa" id="MDOA004030-PA"/>
    </source>
</evidence>
<evidence type="ECO:0000256" key="3">
    <source>
        <dbReference type="ARBA" id="ARBA00013107"/>
    </source>
</evidence>
<dbReference type="PANTHER" id="PTHR16821:SF2">
    <property type="entry name" value="FRATAXIN, MITOCHONDRIAL"/>
    <property type="match status" value="1"/>
</dbReference>
<dbReference type="PROSITE" id="PS01344">
    <property type="entry name" value="FRATAXIN_1"/>
    <property type="match status" value="1"/>
</dbReference>
<comment type="catalytic activity">
    <reaction evidence="12">
        <text>4 Fe(2+) + O2 + 4 H(+) = 4 Fe(3+) + 2 H2O</text>
        <dbReference type="Rhea" id="RHEA:11148"/>
        <dbReference type="ChEBI" id="CHEBI:15377"/>
        <dbReference type="ChEBI" id="CHEBI:15378"/>
        <dbReference type="ChEBI" id="CHEBI:15379"/>
        <dbReference type="ChEBI" id="CHEBI:29033"/>
        <dbReference type="ChEBI" id="CHEBI:29034"/>
        <dbReference type="EC" id="1.16.3.1"/>
    </reaction>
</comment>
<evidence type="ECO:0000256" key="8">
    <source>
        <dbReference type="ARBA" id="ARBA00023002"/>
    </source>
</evidence>
<dbReference type="Pfam" id="PF01491">
    <property type="entry name" value="Frataxin_Cyay"/>
    <property type="match status" value="1"/>
</dbReference>
<dbReference type="InterPro" id="IPR017789">
    <property type="entry name" value="Frataxin"/>
</dbReference>
<evidence type="ECO:0000256" key="12">
    <source>
        <dbReference type="ARBA" id="ARBA00047990"/>
    </source>
</evidence>
<dbReference type="GO" id="GO:0034986">
    <property type="term" value="F:iron chaperone activity"/>
    <property type="evidence" value="ECO:0007669"/>
    <property type="project" value="TreeGrafter"/>
</dbReference>
<dbReference type="OrthoDB" id="1897642at2759"/>
<evidence type="ECO:0000256" key="11">
    <source>
        <dbReference type="ARBA" id="ARBA00023128"/>
    </source>
</evidence>
<dbReference type="GO" id="GO:0005739">
    <property type="term" value="C:mitochondrion"/>
    <property type="evidence" value="ECO:0007669"/>
    <property type="project" value="UniProtKB-SubCell"/>
</dbReference>
<dbReference type="GO" id="GO:0051537">
    <property type="term" value="F:2 iron, 2 sulfur cluster binding"/>
    <property type="evidence" value="ECO:0007669"/>
    <property type="project" value="TreeGrafter"/>
</dbReference>
<dbReference type="KEGG" id="mde:101890248"/>
<dbReference type="STRING" id="7370.A0A1I8MED0"/>
<dbReference type="GO" id="GO:0006826">
    <property type="term" value="P:iron ion transport"/>
    <property type="evidence" value="ECO:0007669"/>
    <property type="project" value="UniProtKB-KW"/>
</dbReference>
<dbReference type="GO" id="GO:0008198">
    <property type="term" value="F:ferrous iron binding"/>
    <property type="evidence" value="ECO:0007669"/>
    <property type="project" value="TreeGrafter"/>
</dbReference>
<dbReference type="SUPFAM" id="SSF55387">
    <property type="entry name" value="Frataxin/Nqo15-like"/>
    <property type="match status" value="1"/>
</dbReference>
<evidence type="ECO:0000256" key="1">
    <source>
        <dbReference type="ARBA" id="ARBA00004173"/>
    </source>
</evidence>
<keyword evidence="6" id="KW-0410">Iron transport</keyword>
<keyword evidence="8" id="KW-0560">Oxidoreductase</keyword>
<organism evidence="13">
    <name type="scientific">Musca domestica</name>
    <name type="common">House fly</name>
    <dbReference type="NCBI Taxonomy" id="7370"/>
    <lineage>
        <taxon>Eukaryota</taxon>
        <taxon>Metazoa</taxon>
        <taxon>Ecdysozoa</taxon>
        <taxon>Arthropoda</taxon>
        <taxon>Hexapoda</taxon>
        <taxon>Insecta</taxon>
        <taxon>Pterygota</taxon>
        <taxon>Neoptera</taxon>
        <taxon>Endopterygota</taxon>
        <taxon>Diptera</taxon>
        <taxon>Brachycera</taxon>
        <taxon>Muscomorpha</taxon>
        <taxon>Muscoidea</taxon>
        <taxon>Muscidae</taxon>
        <taxon>Musca</taxon>
    </lineage>
</organism>
<dbReference type="PROSITE" id="PS50810">
    <property type="entry name" value="FRATAXIN_2"/>
    <property type="match status" value="1"/>
</dbReference>
<sequence>MFSRLSSFAIRNVCRNQRNLKYITTLTCTKLPRQTVVTNYVQQQHCYSSNNTKQPTEHVVDSILDHATYERVCVETLDGLNDYFEQLLESVESIPDSDLAYSDGVLTVNLGKYGTYVINRQTPNRQIWLSSPTSGPKRYDFVGESSGISGKWVYRHTGESLHELLQHELQKIFETQKIEMDDLPYGGR</sequence>
<evidence type="ECO:0000256" key="10">
    <source>
        <dbReference type="ARBA" id="ARBA00023065"/>
    </source>
</evidence>
<dbReference type="VEuPathDB" id="VectorBase:MDOMA2_012167"/>
<keyword evidence="11" id="KW-0496">Mitochondrion</keyword>
<dbReference type="GO" id="GO:0016226">
    <property type="term" value="P:iron-sulfur cluster assembly"/>
    <property type="evidence" value="ECO:0007669"/>
    <property type="project" value="InterPro"/>
</dbReference>
<protein>
    <recommendedName>
        <fullName evidence="3">ferroxidase</fullName>
        <ecNumber evidence="3">1.16.3.1</ecNumber>
    </recommendedName>
</protein>
<dbReference type="RefSeq" id="XP_005181547.2">
    <property type="nucleotide sequence ID" value="XM_005181490.4"/>
</dbReference>
<keyword evidence="9" id="KW-0408">Iron</keyword>
<proteinExistence type="inferred from homology"/>
<dbReference type="InterPro" id="IPR020895">
    <property type="entry name" value="Frataxin_CS"/>
</dbReference>
<keyword evidence="10" id="KW-0406">Ion transport</keyword>
<dbReference type="GO" id="GO:0006879">
    <property type="term" value="P:intracellular iron ion homeostasis"/>
    <property type="evidence" value="ECO:0007669"/>
    <property type="project" value="UniProtKB-KW"/>
</dbReference>
<dbReference type="PRINTS" id="PR00904">
    <property type="entry name" value="FRATAXIN"/>
</dbReference>
<keyword evidence="4" id="KW-0409">Iron storage</keyword>
<dbReference type="GO" id="GO:0008199">
    <property type="term" value="F:ferric iron binding"/>
    <property type="evidence" value="ECO:0007669"/>
    <property type="project" value="InterPro"/>
</dbReference>
<dbReference type="NCBIfam" id="TIGR03421">
    <property type="entry name" value="FeS_CyaY"/>
    <property type="match status" value="1"/>
</dbReference>
<dbReference type="InterPro" id="IPR002908">
    <property type="entry name" value="Frataxin/CyaY"/>
</dbReference>
<comment type="similarity">
    <text evidence="2">Belongs to the frataxin family.</text>
</comment>
<dbReference type="InterPro" id="IPR036524">
    <property type="entry name" value="Frataxin/CyaY_sf"/>
</dbReference>
<dbReference type="Gene3D" id="3.30.920.10">
    <property type="entry name" value="Frataxin/CyaY"/>
    <property type="match status" value="1"/>
</dbReference>
<dbReference type="EC" id="1.16.3.1" evidence="3"/>
<dbReference type="NCBIfam" id="TIGR03422">
    <property type="entry name" value="mito_frataxin"/>
    <property type="match status" value="1"/>
</dbReference>
<evidence type="ECO:0000256" key="2">
    <source>
        <dbReference type="ARBA" id="ARBA00008183"/>
    </source>
</evidence>
<name>A0A1I8MED0_MUSDO</name>
<dbReference type="GO" id="GO:0004322">
    <property type="term" value="F:ferroxidase activity"/>
    <property type="evidence" value="ECO:0007669"/>
    <property type="project" value="UniProtKB-EC"/>
</dbReference>
<dbReference type="SMART" id="SM01219">
    <property type="entry name" value="Frataxin_Cyay"/>
    <property type="match status" value="1"/>
</dbReference>
<dbReference type="eggNOG" id="KOG3413">
    <property type="taxonomic scope" value="Eukaryota"/>
</dbReference>
<dbReference type="VEuPathDB" id="VectorBase:MDOA004030"/>